<keyword evidence="1" id="KW-1133">Transmembrane helix</keyword>
<dbReference type="EMBL" id="JAVXUP010001117">
    <property type="protein sequence ID" value="KAK3015796.1"/>
    <property type="molecule type" value="Genomic_DNA"/>
</dbReference>
<sequence>MKGRELGYLALARQDGECASHIQNMDTSERVLKVKPTLLVVIVMILVKNSMSDLLESSEFMMERSDNHFTHSSTSHRYHKKAVTYFSICFSMFCSIILYMHPRAGFLKWLTWKMMLGIWFRKKETNS</sequence>
<comment type="caution">
    <text evidence="2">The sequence shown here is derived from an EMBL/GenBank/DDBJ whole genome shotgun (WGS) entry which is preliminary data.</text>
</comment>
<accession>A0AA89AY79</accession>
<dbReference type="Proteomes" id="UP001188597">
    <property type="component" value="Unassembled WGS sequence"/>
</dbReference>
<evidence type="ECO:0000256" key="1">
    <source>
        <dbReference type="SAM" id="Phobius"/>
    </source>
</evidence>
<keyword evidence="1" id="KW-0812">Transmembrane</keyword>
<proteinExistence type="predicted"/>
<name>A0AA89AY79_9ASTE</name>
<reference evidence="2" key="1">
    <citation type="submission" date="2022-12" db="EMBL/GenBank/DDBJ databases">
        <title>Draft genome assemblies for two species of Escallonia (Escalloniales).</title>
        <authorList>
            <person name="Chanderbali A."/>
            <person name="Dervinis C."/>
            <person name="Anghel I."/>
            <person name="Soltis D."/>
            <person name="Soltis P."/>
            <person name="Zapata F."/>
        </authorList>
    </citation>
    <scope>NUCLEOTIDE SEQUENCE</scope>
    <source>
        <strain evidence="2">UCBG64.0493</strain>
        <tissue evidence="2">Leaf</tissue>
    </source>
</reference>
<gene>
    <name evidence="2" type="ORF">RJ639_007221</name>
</gene>
<dbReference type="AlphaFoldDB" id="A0AA89AY79"/>
<keyword evidence="3" id="KW-1185">Reference proteome</keyword>
<organism evidence="2 3">
    <name type="scientific">Escallonia herrerae</name>
    <dbReference type="NCBI Taxonomy" id="1293975"/>
    <lineage>
        <taxon>Eukaryota</taxon>
        <taxon>Viridiplantae</taxon>
        <taxon>Streptophyta</taxon>
        <taxon>Embryophyta</taxon>
        <taxon>Tracheophyta</taxon>
        <taxon>Spermatophyta</taxon>
        <taxon>Magnoliopsida</taxon>
        <taxon>eudicotyledons</taxon>
        <taxon>Gunneridae</taxon>
        <taxon>Pentapetalae</taxon>
        <taxon>asterids</taxon>
        <taxon>campanulids</taxon>
        <taxon>Escalloniales</taxon>
        <taxon>Escalloniaceae</taxon>
        <taxon>Escallonia</taxon>
    </lineage>
</organism>
<evidence type="ECO:0000313" key="2">
    <source>
        <dbReference type="EMBL" id="KAK3015796.1"/>
    </source>
</evidence>
<keyword evidence="1" id="KW-0472">Membrane</keyword>
<feature type="transmembrane region" description="Helical" evidence="1">
    <location>
        <begin position="82"/>
        <end position="100"/>
    </location>
</feature>
<evidence type="ECO:0000313" key="3">
    <source>
        <dbReference type="Proteomes" id="UP001188597"/>
    </source>
</evidence>
<protein>
    <submittedName>
        <fullName evidence="2">Uncharacterized protein</fullName>
    </submittedName>
</protein>